<dbReference type="SMART" id="SM00382">
    <property type="entry name" value="AAA"/>
    <property type="match status" value="2"/>
</dbReference>
<dbReference type="NCBIfam" id="NF008453">
    <property type="entry name" value="PRK11308.1"/>
    <property type="match status" value="2"/>
</dbReference>
<keyword evidence="8" id="KW-1185">Reference proteome</keyword>
<comment type="similarity">
    <text evidence="1">Belongs to the ABC transporter superfamily.</text>
</comment>
<dbReference type="PANTHER" id="PTHR43776">
    <property type="entry name" value="TRANSPORT ATP-BINDING PROTEIN"/>
    <property type="match status" value="1"/>
</dbReference>
<feature type="domain" description="ABC transporter" evidence="6">
    <location>
        <begin position="7"/>
        <end position="252"/>
    </location>
</feature>
<dbReference type="InterPro" id="IPR050319">
    <property type="entry name" value="ABC_transp_ATP-bind"/>
</dbReference>
<reference evidence="7 8" key="1">
    <citation type="submission" date="2022-04" db="EMBL/GenBank/DDBJ databases">
        <title>Leucobacter sp. isolated from rhizosphere of onion.</title>
        <authorList>
            <person name="Won M."/>
            <person name="Lee C.-M."/>
            <person name="Woen H.-Y."/>
            <person name="Kwon S.-W."/>
        </authorList>
    </citation>
    <scope>NUCLEOTIDE SEQUENCE [LARGE SCALE GENOMIC DNA]</scope>
    <source>
        <strain evidence="7 8">H25R-14</strain>
    </source>
</reference>
<accession>A0ABY4FVI6</accession>
<dbReference type="InterPro" id="IPR003439">
    <property type="entry name" value="ABC_transporter-like_ATP-bd"/>
</dbReference>
<dbReference type="GO" id="GO:0005524">
    <property type="term" value="F:ATP binding"/>
    <property type="evidence" value="ECO:0007669"/>
    <property type="project" value="UniProtKB-KW"/>
</dbReference>
<dbReference type="Gene3D" id="3.40.50.300">
    <property type="entry name" value="P-loop containing nucleotide triphosphate hydrolases"/>
    <property type="match status" value="2"/>
</dbReference>
<dbReference type="RefSeq" id="WP_244685859.1">
    <property type="nucleotide sequence ID" value="NZ_CP095043.1"/>
</dbReference>
<feature type="region of interest" description="Disordered" evidence="5">
    <location>
        <begin position="257"/>
        <end position="287"/>
    </location>
</feature>
<name>A0ABY4FVI6_9MICO</name>
<dbReference type="InterPro" id="IPR013563">
    <property type="entry name" value="Oligopep_ABC_C"/>
</dbReference>
<dbReference type="CDD" id="cd03257">
    <property type="entry name" value="ABC_NikE_OppD_transporters"/>
    <property type="match status" value="2"/>
</dbReference>
<evidence type="ECO:0000256" key="4">
    <source>
        <dbReference type="ARBA" id="ARBA00022840"/>
    </source>
</evidence>
<sequence length="593" mass="62646">MTVTPLVHVEDLSVTFGDLTAVRGLSFQLTPGQCVALVGESGSGKSVTARSLLGLVGRGSTVSATTLRLGDHDLLNLTEREWRELRGSEVGLVLQDALVSLDPLARVGAQVAEPLRAHRRLGRAGRAERAIELLESAGVPDASVRARQYPHELSGGLRQRALIASAVAASPGVLIADEPTTALDVTVQAQVLALLDRLRQQGTGLILVSHDLAVVSQLADEILVLHRGEVVEQGAPDRVLGAPTSEYTKQLLAAIPSQRSRGQRLSATPASAAPASTAPASTAPRLTEAAAPAAASEVDRDTPVLQALDLVKHYPRPGGGETTALDRVSFALQRGRTLGIVGESGSGKSTAAHVVLGFTTPESGEVLLDGQPWSSARERDRRARRRRIQSISQDPLGSFDPRASVQAILSEALDAIGVPRSEQRDRSVALLEQVELGSAHLGRNPLELSGGQRQRVAISRALATDPEVIVCDEAVSALDVSIQAQVLDLLADLQERLGVSLLFISHDLGVIRHIAHEVLVMRSGRVVEAGHTEAVFTDPRHQYTRELIDAIPTLHVPTGPQHPGLPRAARDAAPGPADAPPVVSTSTESISRS</sequence>
<feature type="domain" description="ABC transporter" evidence="6">
    <location>
        <begin position="305"/>
        <end position="548"/>
    </location>
</feature>
<protein>
    <submittedName>
        <fullName evidence="7">ABC transporter ATP-binding protein</fullName>
    </submittedName>
</protein>
<keyword evidence="2" id="KW-0813">Transport</keyword>
<feature type="compositionally biased region" description="Low complexity" evidence="5">
    <location>
        <begin position="266"/>
        <end position="287"/>
    </location>
</feature>
<gene>
    <name evidence="7" type="ORF">MUN76_15005</name>
</gene>
<organism evidence="7 8">
    <name type="scientific">Leucobacter rhizosphaerae</name>
    <dbReference type="NCBI Taxonomy" id="2932245"/>
    <lineage>
        <taxon>Bacteria</taxon>
        <taxon>Bacillati</taxon>
        <taxon>Actinomycetota</taxon>
        <taxon>Actinomycetes</taxon>
        <taxon>Micrococcales</taxon>
        <taxon>Microbacteriaceae</taxon>
        <taxon>Leucobacter</taxon>
    </lineage>
</organism>
<evidence type="ECO:0000256" key="2">
    <source>
        <dbReference type="ARBA" id="ARBA00022448"/>
    </source>
</evidence>
<dbReference type="EMBL" id="CP095043">
    <property type="protein sequence ID" value="UOQ60321.1"/>
    <property type="molecule type" value="Genomic_DNA"/>
</dbReference>
<dbReference type="Pfam" id="PF00005">
    <property type="entry name" value="ABC_tran"/>
    <property type="match status" value="2"/>
</dbReference>
<evidence type="ECO:0000313" key="8">
    <source>
        <dbReference type="Proteomes" id="UP000831775"/>
    </source>
</evidence>
<dbReference type="PROSITE" id="PS50893">
    <property type="entry name" value="ABC_TRANSPORTER_2"/>
    <property type="match status" value="2"/>
</dbReference>
<dbReference type="Proteomes" id="UP000831775">
    <property type="component" value="Chromosome"/>
</dbReference>
<dbReference type="PANTHER" id="PTHR43776:SF7">
    <property type="entry name" value="D,D-DIPEPTIDE TRANSPORT ATP-BINDING PROTEIN DDPF-RELATED"/>
    <property type="match status" value="1"/>
</dbReference>
<evidence type="ECO:0000256" key="3">
    <source>
        <dbReference type="ARBA" id="ARBA00022741"/>
    </source>
</evidence>
<evidence type="ECO:0000256" key="5">
    <source>
        <dbReference type="SAM" id="MobiDB-lite"/>
    </source>
</evidence>
<proteinExistence type="inferred from homology"/>
<keyword evidence="4 7" id="KW-0067">ATP-binding</keyword>
<evidence type="ECO:0000259" key="6">
    <source>
        <dbReference type="PROSITE" id="PS50893"/>
    </source>
</evidence>
<dbReference type="InterPro" id="IPR017871">
    <property type="entry name" value="ABC_transporter-like_CS"/>
</dbReference>
<evidence type="ECO:0000313" key="7">
    <source>
        <dbReference type="EMBL" id="UOQ60321.1"/>
    </source>
</evidence>
<keyword evidence="3" id="KW-0547">Nucleotide-binding</keyword>
<dbReference type="SUPFAM" id="SSF52540">
    <property type="entry name" value="P-loop containing nucleoside triphosphate hydrolases"/>
    <property type="match status" value="2"/>
</dbReference>
<evidence type="ECO:0000256" key="1">
    <source>
        <dbReference type="ARBA" id="ARBA00005417"/>
    </source>
</evidence>
<dbReference type="InterPro" id="IPR027417">
    <property type="entry name" value="P-loop_NTPase"/>
</dbReference>
<feature type="compositionally biased region" description="Polar residues" evidence="5">
    <location>
        <begin position="583"/>
        <end position="593"/>
    </location>
</feature>
<feature type="region of interest" description="Disordered" evidence="5">
    <location>
        <begin position="555"/>
        <end position="593"/>
    </location>
</feature>
<feature type="compositionally biased region" description="Low complexity" evidence="5">
    <location>
        <begin position="564"/>
        <end position="576"/>
    </location>
</feature>
<dbReference type="PROSITE" id="PS00211">
    <property type="entry name" value="ABC_TRANSPORTER_1"/>
    <property type="match status" value="1"/>
</dbReference>
<dbReference type="Pfam" id="PF08352">
    <property type="entry name" value="oligo_HPY"/>
    <property type="match status" value="2"/>
</dbReference>
<dbReference type="InterPro" id="IPR003593">
    <property type="entry name" value="AAA+_ATPase"/>
</dbReference>